<name>A0A5B7CLW4_PORTR</name>
<reference evidence="2 3" key="1">
    <citation type="submission" date="2019-05" db="EMBL/GenBank/DDBJ databases">
        <title>Another draft genome of Portunus trituberculatus and its Hox gene families provides insights of decapod evolution.</title>
        <authorList>
            <person name="Jeong J.-H."/>
            <person name="Song I."/>
            <person name="Kim S."/>
            <person name="Choi T."/>
            <person name="Kim D."/>
            <person name="Ryu S."/>
            <person name="Kim W."/>
        </authorList>
    </citation>
    <scope>NUCLEOTIDE SEQUENCE [LARGE SCALE GENOMIC DNA]</scope>
    <source>
        <tissue evidence="2">Muscle</tissue>
    </source>
</reference>
<dbReference type="EMBL" id="VSRR010000087">
    <property type="protein sequence ID" value="MPC09801.1"/>
    <property type="molecule type" value="Genomic_DNA"/>
</dbReference>
<organism evidence="2 3">
    <name type="scientific">Portunus trituberculatus</name>
    <name type="common">Swimming crab</name>
    <name type="synonym">Neptunus trituberculatus</name>
    <dbReference type="NCBI Taxonomy" id="210409"/>
    <lineage>
        <taxon>Eukaryota</taxon>
        <taxon>Metazoa</taxon>
        <taxon>Ecdysozoa</taxon>
        <taxon>Arthropoda</taxon>
        <taxon>Crustacea</taxon>
        <taxon>Multicrustacea</taxon>
        <taxon>Malacostraca</taxon>
        <taxon>Eumalacostraca</taxon>
        <taxon>Eucarida</taxon>
        <taxon>Decapoda</taxon>
        <taxon>Pleocyemata</taxon>
        <taxon>Brachyura</taxon>
        <taxon>Eubrachyura</taxon>
        <taxon>Portunoidea</taxon>
        <taxon>Portunidae</taxon>
        <taxon>Portuninae</taxon>
        <taxon>Portunus</taxon>
    </lineage>
</organism>
<protein>
    <submittedName>
        <fullName evidence="2">Uncharacterized protein</fullName>
    </submittedName>
</protein>
<accession>A0A5B7CLW4</accession>
<evidence type="ECO:0000313" key="2">
    <source>
        <dbReference type="EMBL" id="MPC09801.1"/>
    </source>
</evidence>
<dbReference type="AlphaFoldDB" id="A0A5B7CLW4"/>
<evidence type="ECO:0000256" key="1">
    <source>
        <dbReference type="SAM" id="MobiDB-lite"/>
    </source>
</evidence>
<keyword evidence="3" id="KW-1185">Reference proteome</keyword>
<proteinExistence type="predicted"/>
<feature type="region of interest" description="Disordered" evidence="1">
    <location>
        <begin position="45"/>
        <end position="68"/>
    </location>
</feature>
<sequence length="292" mass="32005">MDFPPFPSSTATSLSFRYAVRRENQQAFGVLEPCSMMPQCTSNRWRISRPNATPPQLSSVRHHTNRHTATHRYSRENLRCCTLEYFTINFWRRDEEVGDEDGLGLGSADGGGLAGWNLGEEDDGGSGKGKARRVYEYTGWVVEVAAKCADAIIVPPQPTLRLHHALDGGTIVYLAASPLSSPQLSPCIPSGEGAEDSLLISYLYHNPSPPVKATTTPPPDIHFLVCPHTATCLYSPYSPPTPRTLKQPLRIAPSRPAATPRHALPRSRLAHALPRPVAPAHHTPPRPDSTRT</sequence>
<gene>
    <name evidence="2" type="ORF">E2C01_002420</name>
</gene>
<dbReference type="Proteomes" id="UP000324222">
    <property type="component" value="Unassembled WGS sequence"/>
</dbReference>
<comment type="caution">
    <text evidence="2">The sequence shown here is derived from an EMBL/GenBank/DDBJ whole genome shotgun (WGS) entry which is preliminary data.</text>
</comment>
<evidence type="ECO:0000313" key="3">
    <source>
        <dbReference type="Proteomes" id="UP000324222"/>
    </source>
</evidence>
<feature type="compositionally biased region" description="Polar residues" evidence="1">
    <location>
        <begin position="45"/>
        <end position="59"/>
    </location>
</feature>
<feature type="region of interest" description="Disordered" evidence="1">
    <location>
        <begin position="253"/>
        <end position="292"/>
    </location>
</feature>